<feature type="binding site" evidence="9">
    <location>
        <position position="497"/>
    </location>
    <ligand>
        <name>Mg(2+)</name>
        <dbReference type="ChEBI" id="CHEBI:18420"/>
    </ligand>
</feature>
<dbReference type="SMART" id="SM00316">
    <property type="entry name" value="S1"/>
    <property type="match status" value="1"/>
</dbReference>
<name>A0A1G2FTY9_9BACT</name>
<dbReference type="Gene3D" id="2.40.50.140">
    <property type="entry name" value="Nucleic acid-binding proteins"/>
    <property type="match status" value="1"/>
</dbReference>
<dbReference type="InterPro" id="IPR012162">
    <property type="entry name" value="PNPase"/>
</dbReference>
<dbReference type="InterPro" id="IPR015848">
    <property type="entry name" value="PNPase_PH_RNA-bd_bac/org-type"/>
</dbReference>
<evidence type="ECO:0000256" key="3">
    <source>
        <dbReference type="ARBA" id="ARBA00022490"/>
    </source>
</evidence>
<evidence type="ECO:0000256" key="2">
    <source>
        <dbReference type="ARBA" id="ARBA00007404"/>
    </source>
</evidence>
<comment type="function">
    <text evidence="9">Involved in mRNA degradation. Catalyzes the phosphorolysis of single-stranded polyribonucleotides processively in the 3'- to 5'-direction.</text>
</comment>
<dbReference type="GO" id="GO:0006402">
    <property type="term" value="P:mRNA catabolic process"/>
    <property type="evidence" value="ECO:0007669"/>
    <property type="project" value="UniProtKB-UniRule"/>
</dbReference>
<dbReference type="InterPro" id="IPR004088">
    <property type="entry name" value="KH_dom_type_1"/>
</dbReference>
<comment type="similarity">
    <text evidence="2 9">Belongs to the polyribonucleotide nucleotidyltransferase family.</text>
</comment>
<evidence type="ECO:0000256" key="6">
    <source>
        <dbReference type="ARBA" id="ARBA00022723"/>
    </source>
</evidence>
<dbReference type="Pfam" id="PF03725">
    <property type="entry name" value="RNase_PH_C"/>
    <property type="match status" value="1"/>
</dbReference>
<evidence type="ECO:0000256" key="9">
    <source>
        <dbReference type="HAMAP-Rule" id="MF_01595"/>
    </source>
</evidence>
<evidence type="ECO:0000259" key="10">
    <source>
        <dbReference type="PROSITE" id="PS50126"/>
    </source>
</evidence>
<dbReference type="SUPFAM" id="SSF50249">
    <property type="entry name" value="Nucleic acid-binding proteins"/>
    <property type="match status" value="1"/>
</dbReference>
<evidence type="ECO:0000313" key="11">
    <source>
        <dbReference type="EMBL" id="OGZ41182.1"/>
    </source>
</evidence>
<gene>
    <name evidence="9" type="primary">pnp</name>
    <name evidence="11" type="ORF">A3B04_02310</name>
</gene>
<dbReference type="CDD" id="cd11364">
    <property type="entry name" value="RNase_PH_PNPase_2"/>
    <property type="match status" value="1"/>
</dbReference>
<dbReference type="FunFam" id="3.30.230.70:FF:000001">
    <property type="entry name" value="Polyribonucleotide nucleotidyltransferase"/>
    <property type="match status" value="1"/>
</dbReference>
<dbReference type="NCBIfam" id="TIGR03591">
    <property type="entry name" value="polynuc_phos"/>
    <property type="match status" value="1"/>
</dbReference>
<dbReference type="SUPFAM" id="SSF55666">
    <property type="entry name" value="Ribonuclease PH domain 2-like"/>
    <property type="match status" value="2"/>
</dbReference>
<dbReference type="PROSITE" id="PS50084">
    <property type="entry name" value="KH_TYPE_1"/>
    <property type="match status" value="1"/>
</dbReference>
<dbReference type="InterPro" id="IPR027408">
    <property type="entry name" value="PNPase/RNase_PH_dom_sf"/>
</dbReference>
<dbReference type="AlphaFoldDB" id="A0A1G2FTY9"/>
<comment type="cofactor">
    <cofactor evidence="9">
        <name>Mg(2+)</name>
        <dbReference type="ChEBI" id="CHEBI:18420"/>
    </cofactor>
</comment>
<dbReference type="InterPro" id="IPR036345">
    <property type="entry name" value="ExoRNase_PH_dom2_sf"/>
</dbReference>
<protein>
    <recommendedName>
        <fullName evidence="9">Polyribonucleotide nucleotidyltransferase</fullName>
        <ecNumber evidence="9">2.7.7.8</ecNumber>
    </recommendedName>
    <alternativeName>
        <fullName evidence="9">Polynucleotide phosphorylase</fullName>
        <shortName evidence="9">PNPase</shortName>
    </alternativeName>
</protein>
<comment type="caution">
    <text evidence="11">The sequence shown here is derived from an EMBL/GenBank/DDBJ whole genome shotgun (WGS) entry which is preliminary data.</text>
</comment>
<accession>A0A1G2FTY9</accession>
<keyword evidence="8 9" id="KW-0694">RNA-binding</keyword>
<dbReference type="PROSITE" id="PS50126">
    <property type="entry name" value="S1"/>
    <property type="match status" value="1"/>
</dbReference>
<dbReference type="InterPro" id="IPR001247">
    <property type="entry name" value="ExoRNase_PH_dom1"/>
</dbReference>
<dbReference type="FunFam" id="3.30.230.70:FF:000002">
    <property type="entry name" value="Polyribonucleotide nucleotidyltransferase"/>
    <property type="match status" value="1"/>
</dbReference>
<dbReference type="GO" id="GO:0006396">
    <property type="term" value="P:RNA processing"/>
    <property type="evidence" value="ECO:0007669"/>
    <property type="project" value="InterPro"/>
</dbReference>
<dbReference type="GO" id="GO:0004654">
    <property type="term" value="F:polyribonucleotide nucleotidyltransferase activity"/>
    <property type="evidence" value="ECO:0007669"/>
    <property type="project" value="UniProtKB-UniRule"/>
</dbReference>
<evidence type="ECO:0000256" key="1">
    <source>
        <dbReference type="ARBA" id="ARBA00004496"/>
    </source>
</evidence>
<proteinExistence type="inferred from homology"/>
<dbReference type="CDD" id="cd04472">
    <property type="entry name" value="S1_PNPase"/>
    <property type="match status" value="1"/>
</dbReference>
<dbReference type="InterPro" id="IPR036612">
    <property type="entry name" value="KH_dom_type_1_sf"/>
</dbReference>
<evidence type="ECO:0000256" key="4">
    <source>
        <dbReference type="ARBA" id="ARBA00022679"/>
    </source>
</evidence>
<evidence type="ECO:0000313" key="12">
    <source>
        <dbReference type="Proteomes" id="UP000177126"/>
    </source>
</evidence>
<dbReference type="PANTHER" id="PTHR11252:SF0">
    <property type="entry name" value="POLYRIBONUCLEOTIDE NUCLEOTIDYLTRANSFERASE 1, MITOCHONDRIAL"/>
    <property type="match status" value="1"/>
</dbReference>
<dbReference type="EMBL" id="MHNF01000017">
    <property type="protein sequence ID" value="OGZ41182.1"/>
    <property type="molecule type" value="Genomic_DNA"/>
</dbReference>
<dbReference type="FunFam" id="3.30.1370.10:FF:000001">
    <property type="entry name" value="Polyribonucleotide nucleotidyltransferase"/>
    <property type="match status" value="1"/>
</dbReference>
<evidence type="ECO:0000256" key="7">
    <source>
        <dbReference type="ARBA" id="ARBA00022842"/>
    </source>
</evidence>
<dbReference type="Gene3D" id="3.30.230.70">
    <property type="entry name" value="GHMP Kinase, N-terminal domain"/>
    <property type="match status" value="2"/>
</dbReference>
<dbReference type="PIRSF" id="PIRSF005499">
    <property type="entry name" value="PNPase"/>
    <property type="match status" value="1"/>
</dbReference>
<sequence>MDKKVFTREFFGRALRVEVGELAQQANGSVLLHYGDSTVLATAVLNPKAKERCDYLPLAVEYEEKLYAAGKIKGSRFIKREGRAPDSAIVKGRLIDRTLRPRFNQKIRHEIQVVVTVLSYDGANDPDVLGIMAASLALAISDIPWSGPVAGVRVGRAELGSGRNDGKLIINPTFKERAAGDLDIIVAGTAQKINMLEAGAKELPEDAMLEAIAAGQKAYEELIAFQNEIIAELKPQKRELIIKTMPADFEKKIANFLEDKLEDAIFVKEKHTRMNRLGRLHEDLVNFVKTNETEDVDDKILLAGSFFEAEIDAAVHDNLLKKGRRPDGRQTNEVRELICRAGILPRTHGSALFNRGNTQALSTVTLGSPGDKQTIDGLEEEYKKRFIHHYNFPPFSVGETGGFRGPGRREIGHGALAERSLLQIIPPETEFPYTIRLVSEILSSNGSSSMASVCGSSMALMDAGVPIKAPVAGIAMGLMMDDKGNYKVLTDIQGPEDHHGDMDCKVAGTANGVCGMQMDVKIEGVDIRVLQDTLAQAKEARLHILEAMNKTIACCRPNLSPFAPRIITIQINPDRIRDVIGPGGKIINEITAQTGVKIDIEDSGLIFVTSTDEASSQKAAEWIKNLTHEVAAGEVYEGKVTRIINFGAFVEILPGQEGLVHISELAPFRVERVDDIVKVGDNVTVKVKNIDDMGRINLTMRNPQKNNFS</sequence>
<dbReference type="Gene3D" id="3.30.1370.10">
    <property type="entry name" value="K Homology domain, type 1"/>
    <property type="match status" value="1"/>
</dbReference>
<dbReference type="CDD" id="cd02393">
    <property type="entry name" value="KH-I_PNPase"/>
    <property type="match status" value="1"/>
</dbReference>
<dbReference type="NCBIfam" id="NF008805">
    <property type="entry name" value="PRK11824.1"/>
    <property type="match status" value="1"/>
</dbReference>
<dbReference type="FunFam" id="2.40.50.140:FF:000023">
    <property type="entry name" value="Polyribonucleotide nucleotidyltransferase"/>
    <property type="match status" value="1"/>
</dbReference>
<dbReference type="HAMAP" id="MF_01595">
    <property type="entry name" value="PNPase"/>
    <property type="match status" value="1"/>
</dbReference>
<dbReference type="GO" id="GO:0003723">
    <property type="term" value="F:RNA binding"/>
    <property type="evidence" value="ECO:0007669"/>
    <property type="project" value="UniProtKB-UniRule"/>
</dbReference>
<keyword evidence="6 9" id="KW-0479">Metal-binding</keyword>
<dbReference type="InterPro" id="IPR015847">
    <property type="entry name" value="ExoRNase_PH_dom2"/>
</dbReference>
<dbReference type="GO" id="GO:0005829">
    <property type="term" value="C:cytosol"/>
    <property type="evidence" value="ECO:0007669"/>
    <property type="project" value="UniProtKB-ARBA"/>
</dbReference>
<keyword evidence="3 9" id="KW-0963">Cytoplasm</keyword>
<dbReference type="CDD" id="cd11363">
    <property type="entry name" value="RNase_PH_PNPase_1"/>
    <property type="match status" value="1"/>
</dbReference>
<dbReference type="GO" id="GO:0000175">
    <property type="term" value="F:3'-5'-RNA exonuclease activity"/>
    <property type="evidence" value="ECO:0007669"/>
    <property type="project" value="TreeGrafter"/>
</dbReference>
<dbReference type="SUPFAM" id="SSF54211">
    <property type="entry name" value="Ribosomal protein S5 domain 2-like"/>
    <property type="match status" value="2"/>
</dbReference>
<dbReference type="InterPro" id="IPR020568">
    <property type="entry name" value="Ribosomal_Su5_D2-typ_SF"/>
</dbReference>
<feature type="domain" description="S1 motif" evidence="10">
    <location>
        <begin position="633"/>
        <end position="701"/>
    </location>
</feature>
<dbReference type="EC" id="2.7.7.8" evidence="9"/>
<comment type="subcellular location">
    <subcellularLocation>
        <location evidence="1 9">Cytoplasm</location>
    </subcellularLocation>
</comment>
<dbReference type="PANTHER" id="PTHR11252">
    <property type="entry name" value="POLYRIBONUCLEOTIDE NUCLEOTIDYLTRANSFERASE"/>
    <property type="match status" value="1"/>
</dbReference>
<dbReference type="InterPro" id="IPR036456">
    <property type="entry name" value="PNPase_PH_RNA-bd_sf"/>
</dbReference>
<dbReference type="Pfam" id="PF01138">
    <property type="entry name" value="RNase_PH"/>
    <property type="match status" value="2"/>
</dbReference>
<comment type="catalytic activity">
    <reaction evidence="9">
        <text>RNA(n+1) + phosphate = RNA(n) + a ribonucleoside 5'-diphosphate</text>
        <dbReference type="Rhea" id="RHEA:22096"/>
        <dbReference type="Rhea" id="RHEA-COMP:14527"/>
        <dbReference type="Rhea" id="RHEA-COMP:17342"/>
        <dbReference type="ChEBI" id="CHEBI:43474"/>
        <dbReference type="ChEBI" id="CHEBI:57930"/>
        <dbReference type="ChEBI" id="CHEBI:140395"/>
        <dbReference type="EC" id="2.7.7.8"/>
    </reaction>
</comment>
<dbReference type="SMART" id="SM00322">
    <property type="entry name" value="KH"/>
    <property type="match status" value="1"/>
</dbReference>
<evidence type="ECO:0000256" key="8">
    <source>
        <dbReference type="ARBA" id="ARBA00022884"/>
    </source>
</evidence>
<reference evidence="11 12" key="1">
    <citation type="journal article" date="2016" name="Nat. Commun.">
        <title>Thousands of microbial genomes shed light on interconnected biogeochemical processes in an aquifer system.</title>
        <authorList>
            <person name="Anantharaman K."/>
            <person name="Brown C.T."/>
            <person name="Hug L.A."/>
            <person name="Sharon I."/>
            <person name="Castelle C.J."/>
            <person name="Probst A.J."/>
            <person name="Thomas B.C."/>
            <person name="Singh A."/>
            <person name="Wilkins M.J."/>
            <person name="Karaoz U."/>
            <person name="Brodie E.L."/>
            <person name="Williams K.H."/>
            <person name="Hubbard S.S."/>
            <person name="Banfield J.F."/>
        </authorList>
    </citation>
    <scope>NUCLEOTIDE SEQUENCE [LARGE SCALE GENOMIC DNA]</scope>
</reference>
<dbReference type="SUPFAM" id="SSF46915">
    <property type="entry name" value="Polynucleotide phosphorylase/guanosine pentaphosphate synthase (PNPase/GPSI), domain 3"/>
    <property type="match status" value="1"/>
</dbReference>
<dbReference type="GO" id="GO:0000287">
    <property type="term" value="F:magnesium ion binding"/>
    <property type="evidence" value="ECO:0007669"/>
    <property type="project" value="UniProtKB-UniRule"/>
</dbReference>
<keyword evidence="5 9" id="KW-0548">Nucleotidyltransferase</keyword>
<keyword evidence="4 9" id="KW-0808">Transferase</keyword>
<dbReference type="SUPFAM" id="SSF54791">
    <property type="entry name" value="Eukaryotic type KH-domain (KH-domain type I)"/>
    <property type="match status" value="1"/>
</dbReference>
<dbReference type="InterPro" id="IPR004087">
    <property type="entry name" value="KH_dom"/>
</dbReference>
<keyword evidence="7 9" id="KW-0460">Magnesium</keyword>
<dbReference type="Pfam" id="PF00013">
    <property type="entry name" value="KH_1"/>
    <property type="match status" value="1"/>
</dbReference>
<feature type="binding site" evidence="9">
    <location>
        <position position="503"/>
    </location>
    <ligand>
        <name>Mg(2+)</name>
        <dbReference type="ChEBI" id="CHEBI:18420"/>
    </ligand>
</feature>
<evidence type="ECO:0000256" key="5">
    <source>
        <dbReference type="ARBA" id="ARBA00022695"/>
    </source>
</evidence>
<dbReference type="InterPro" id="IPR012340">
    <property type="entry name" value="NA-bd_OB-fold"/>
</dbReference>
<dbReference type="Pfam" id="PF03726">
    <property type="entry name" value="PNPase"/>
    <property type="match status" value="1"/>
</dbReference>
<dbReference type="Proteomes" id="UP000177126">
    <property type="component" value="Unassembled WGS sequence"/>
</dbReference>
<dbReference type="Pfam" id="PF00575">
    <property type="entry name" value="S1"/>
    <property type="match status" value="1"/>
</dbReference>
<organism evidence="11 12">
    <name type="scientific">Candidatus Portnoybacteria bacterium RIFCSPLOWO2_02_FULL_39_11</name>
    <dbReference type="NCBI Taxonomy" id="1802001"/>
    <lineage>
        <taxon>Bacteria</taxon>
        <taxon>Candidatus Portnoyibacteriota</taxon>
    </lineage>
</organism>
<dbReference type="InterPro" id="IPR003029">
    <property type="entry name" value="S1_domain"/>
</dbReference>